<dbReference type="OrthoDB" id="3355480at2759"/>
<evidence type="ECO:0008006" key="3">
    <source>
        <dbReference type="Google" id="ProtNLM"/>
    </source>
</evidence>
<dbReference type="STRING" id="717646.M2N4C4"/>
<evidence type="ECO:0000313" key="2">
    <source>
        <dbReference type="Proteomes" id="UP000011761"/>
    </source>
</evidence>
<dbReference type="OMA" id="RPPMSCG"/>
<dbReference type="InterPro" id="IPR052058">
    <property type="entry name" value="Alcohol_O-acetyltransferase"/>
</dbReference>
<organism evidence="1 2">
    <name type="scientific">Baudoinia panamericana (strain UAMH 10762)</name>
    <name type="common">Angels' share fungus</name>
    <name type="synonym">Baudoinia compniacensis (strain UAMH 10762)</name>
    <dbReference type="NCBI Taxonomy" id="717646"/>
    <lineage>
        <taxon>Eukaryota</taxon>
        <taxon>Fungi</taxon>
        <taxon>Dikarya</taxon>
        <taxon>Ascomycota</taxon>
        <taxon>Pezizomycotina</taxon>
        <taxon>Dothideomycetes</taxon>
        <taxon>Dothideomycetidae</taxon>
        <taxon>Mycosphaerellales</taxon>
        <taxon>Teratosphaeriaceae</taxon>
        <taxon>Baudoinia</taxon>
    </lineage>
</organism>
<dbReference type="EMBL" id="KB445560">
    <property type="protein sequence ID" value="EMC93540.1"/>
    <property type="molecule type" value="Genomic_DNA"/>
</dbReference>
<gene>
    <name evidence="1" type="ORF">BAUCODRAFT_37227</name>
</gene>
<evidence type="ECO:0000313" key="1">
    <source>
        <dbReference type="EMBL" id="EMC93540.1"/>
    </source>
</evidence>
<protein>
    <recommendedName>
        <fullName evidence="3">Condensation domain-containing protein</fullName>
    </recommendedName>
</protein>
<dbReference type="eggNOG" id="ENOG502SGIR">
    <property type="taxonomic scope" value="Eukaryota"/>
</dbReference>
<feature type="non-terminal residue" evidence="1">
    <location>
        <position position="1"/>
    </location>
</feature>
<accession>M2N4C4</accession>
<proteinExistence type="predicted"/>
<dbReference type="RefSeq" id="XP_007679270.1">
    <property type="nucleotide sequence ID" value="XM_007681080.1"/>
</dbReference>
<reference evidence="1 2" key="1">
    <citation type="journal article" date="2012" name="PLoS Pathog.">
        <title>Diverse lifestyles and strategies of plant pathogenesis encoded in the genomes of eighteen Dothideomycetes fungi.</title>
        <authorList>
            <person name="Ohm R.A."/>
            <person name="Feau N."/>
            <person name="Henrissat B."/>
            <person name="Schoch C.L."/>
            <person name="Horwitz B.A."/>
            <person name="Barry K.W."/>
            <person name="Condon B.J."/>
            <person name="Copeland A.C."/>
            <person name="Dhillon B."/>
            <person name="Glaser F."/>
            <person name="Hesse C.N."/>
            <person name="Kosti I."/>
            <person name="LaButti K."/>
            <person name="Lindquist E.A."/>
            <person name="Lucas S."/>
            <person name="Salamov A.A."/>
            <person name="Bradshaw R.E."/>
            <person name="Ciuffetti L."/>
            <person name="Hamelin R.C."/>
            <person name="Kema G.H.J."/>
            <person name="Lawrence C."/>
            <person name="Scott J.A."/>
            <person name="Spatafora J.W."/>
            <person name="Turgeon B.G."/>
            <person name="de Wit P.J.G.M."/>
            <person name="Zhong S."/>
            <person name="Goodwin S.B."/>
            <person name="Grigoriev I.V."/>
        </authorList>
    </citation>
    <scope>NUCLEOTIDE SEQUENCE [LARGE SCALE GENOMIC DNA]</scope>
    <source>
        <strain evidence="1 2">UAMH 10762</strain>
    </source>
</reference>
<dbReference type="PANTHER" id="PTHR28037">
    <property type="entry name" value="ALCOHOL O-ACETYLTRANSFERASE 1-RELATED"/>
    <property type="match status" value="1"/>
</dbReference>
<name>M2N4C4_BAUPA</name>
<keyword evidence="2" id="KW-1185">Reference proteome</keyword>
<dbReference type="Gene3D" id="3.30.559.10">
    <property type="entry name" value="Chloramphenicol acetyltransferase-like domain"/>
    <property type="match status" value="1"/>
</dbReference>
<dbReference type="PANTHER" id="PTHR28037:SF1">
    <property type="entry name" value="ALCOHOL O-ACETYLTRANSFERASE 1-RELATED"/>
    <property type="match status" value="1"/>
</dbReference>
<dbReference type="InterPro" id="IPR023213">
    <property type="entry name" value="CAT-like_dom_sf"/>
</dbReference>
<dbReference type="HOGENOM" id="CLU_475046_0_0_1"/>
<dbReference type="Proteomes" id="UP000011761">
    <property type="component" value="Unassembled WGS sequence"/>
</dbReference>
<sequence length="571" mass="63956">MRDKTLPHWLHLYANEEHYQWQGSELHGRKVFYRPLGLVESVFDSDGRYCEGRADLNVDLEVAVRTSLLREDVRHHILHAWACLRIQHLLLQAKAVRGIDYNKQEIFFVVNAESSLNSILSSAAGHIVFLDEHFQSVDRADFWLHCQNGSRVVDPSKALAKLFVFPPKEDQLGHSVLRFLFVGAHQIWDGMTTSTWLRDLVHHLNRTTAELESLMMQWSQPASIKRRLPLPQEALYPSVAGSAARRRWYWILTRILRHVRKPLQAGFANPLLREKRADAVSLSPTYAAVLDYSRLPPLNTLKASIDLPSANAKQLHRLCREAGTSIGAGCFALAALTMMEMYEAVSPSIPLLERKPFISGFPLNPRAFFNHHNEPDSCMLAFSDGILLPFLPSTLPLDGRIRLLAKQAQRQLAAYQKRSGPTTSDVALQYMGSRGAGRVLATQYLSSLERADALLPEHLRTGINPQGAYPMRPNMTTQTCGVSSVGRRSLKPGMYDLGDQSKDFVADYRDTAANVRARDGEFLIGIGGSDDGLGVSVSVDASAMDLALVEVWKQKLLHILNEIPAREQAML</sequence>
<dbReference type="KEGG" id="bcom:BAUCODRAFT_37227"/>
<dbReference type="AlphaFoldDB" id="M2N4C4"/>
<dbReference type="GeneID" id="19113188"/>